<dbReference type="FunFam" id="3.30.1490.490:FF:000001">
    <property type="entry name" value="cell growth-regulating nucleolar protein-like"/>
    <property type="match status" value="1"/>
</dbReference>
<dbReference type="InterPro" id="IPR039999">
    <property type="entry name" value="LYAR"/>
</dbReference>
<keyword evidence="5" id="KW-0862">Zinc</keyword>
<feature type="compositionally biased region" description="Polar residues" evidence="9">
    <location>
        <begin position="95"/>
        <end position="118"/>
    </location>
</feature>
<evidence type="ECO:0000256" key="3">
    <source>
        <dbReference type="ARBA" id="ARBA00022737"/>
    </source>
</evidence>
<feature type="domain" description="C2H2-type" evidence="10">
    <location>
        <begin position="29"/>
        <end position="57"/>
    </location>
</feature>
<feature type="compositionally biased region" description="Gly residues" evidence="9">
    <location>
        <begin position="126"/>
        <end position="144"/>
    </location>
</feature>
<keyword evidence="2" id="KW-0479">Metal-binding</keyword>
<keyword evidence="4 8" id="KW-0863">Zinc-finger</keyword>
<dbReference type="GO" id="GO:0003677">
    <property type="term" value="F:DNA binding"/>
    <property type="evidence" value="ECO:0007669"/>
    <property type="project" value="InterPro"/>
</dbReference>
<organism evidence="11 12">
    <name type="scientific">Cryptococcus depauperatus CBS 7841</name>
    <dbReference type="NCBI Taxonomy" id="1295531"/>
    <lineage>
        <taxon>Eukaryota</taxon>
        <taxon>Fungi</taxon>
        <taxon>Dikarya</taxon>
        <taxon>Basidiomycota</taxon>
        <taxon>Agaricomycotina</taxon>
        <taxon>Tremellomycetes</taxon>
        <taxon>Tremellales</taxon>
        <taxon>Cryptococcaceae</taxon>
        <taxon>Cryptococcus</taxon>
    </lineage>
</organism>
<dbReference type="InterPro" id="IPR013087">
    <property type="entry name" value="Znf_C2H2_type"/>
</dbReference>
<evidence type="ECO:0000256" key="2">
    <source>
        <dbReference type="ARBA" id="ARBA00022723"/>
    </source>
</evidence>
<keyword evidence="6" id="KW-0539">Nucleus</keyword>
<dbReference type="AlphaFoldDB" id="A0AAJ8M095"/>
<dbReference type="Pfam" id="PF08790">
    <property type="entry name" value="zf-LYAR"/>
    <property type="match status" value="1"/>
</dbReference>
<dbReference type="GO" id="GO:0006364">
    <property type="term" value="P:rRNA processing"/>
    <property type="evidence" value="ECO:0007669"/>
    <property type="project" value="TreeGrafter"/>
</dbReference>
<feature type="region of interest" description="Disordered" evidence="9">
    <location>
        <begin position="95"/>
        <end position="248"/>
    </location>
</feature>
<feature type="compositionally biased region" description="Basic and acidic residues" evidence="9">
    <location>
        <begin position="188"/>
        <end position="198"/>
    </location>
</feature>
<dbReference type="RefSeq" id="XP_066067503.1">
    <property type="nucleotide sequence ID" value="XM_066211406.1"/>
</dbReference>
<dbReference type="PROSITE" id="PS50157">
    <property type="entry name" value="ZINC_FINGER_C2H2_2"/>
    <property type="match status" value="1"/>
</dbReference>
<evidence type="ECO:0000313" key="12">
    <source>
        <dbReference type="Proteomes" id="UP000094043"/>
    </source>
</evidence>
<dbReference type="GO" id="GO:0000122">
    <property type="term" value="P:negative regulation of transcription by RNA polymerase II"/>
    <property type="evidence" value="ECO:0007669"/>
    <property type="project" value="TreeGrafter"/>
</dbReference>
<evidence type="ECO:0000256" key="7">
    <source>
        <dbReference type="ARBA" id="ARBA00061084"/>
    </source>
</evidence>
<evidence type="ECO:0000256" key="8">
    <source>
        <dbReference type="PROSITE-ProRule" id="PRU01145"/>
    </source>
</evidence>
<dbReference type="PROSITE" id="PS51804">
    <property type="entry name" value="ZF_C2HC_LYAR"/>
    <property type="match status" value="1"/>
</dbReference>
<sequence>MVSFQCDACADTVKKPKLDQHRSRCFSSFTCLDCSKTFQKPSDYKGHTSCVSEAEKYQGALYKGVKKGQNQAENGPQSQSQSLLAATALLSVPENTTTPTIHPSRLQQMSSFPSTRGNFQEHGRGGRVNRGGRGGFQGRGGYHTGGEKSFASSMNKLESTSGMRSWGSPVSNEISTSTPDPAAMLVSKTDDTGLERHDTKRKKGDKGGTGSKANSKSRKGDDSFVVASKMEDIPDDSTPKRKKRKIGQVDTTPDIAVSASSKTNKRLKKRLAKLRGDEMTLERWVEGLGNDHKKNIQITDILKGVRVSLKDGSWILSV</sequence>
<dbReference type="InterPro" id="IPR014898">
    <property type="entry name" value="Znf_C2H2_LYAR"/>
</dbReference>
<dbReference type="PANTHER" id="PTHR13100">
    <property type="entry name" value="CELL GROWTH-REGULATING NUCLEOLAR PROTEIN LYAR"/>
    <property type="match status" value="1"/>
</dbReference>
<reference evidence="11" key="2">
    <citation type="journal article" date="2022" name="Elife">
        <title>Obligate sexual reproduction of a homothallic fungus closely related to the Cryptococcus pathogenic species complex.</title>
        <authorList>
            <person name="Passer A.R."/>
            <person name="Clancey S.A."/>
            <person name="Shea T."/>
            <person name="David-Palma M."/>
            <person name="Averette A.F."/>
            <person name="Boekhout T."/>
            <person name="Porcel B.M."/>
            <person name="Nowrousian M."/>
            <person name="Cuomo C.A."/>
            <person name="Sun S."/>
            <person name="Heitman J."/>
            <person name="Coelho M.A."/>
        </authorList>
    </citation>
    <scope>NUCLEOTIDE SEQUENCE</scope>
    <source>
        <strain evidence="11">CBS 7841</strain>
    </source>
</reference>
<protein>
    <recommendedName>
        <fullName evidence="10">C2H2-type domain-containing protein</fullName>
    </recommendedName>
</protein>
<comment type="subcellular location">
    <subcellularLocation>
        <location evidence="1">Nucleus</location>
    </subcellularLocation>
</comment>
<evidence type="ECO:0000256" key="6">
    <source>
        <dbReference type="ARBA" id="ARBA00023242"/>
    </source>
</evidence>
<reference evidence="11" key="3">
    <citation type="submission" date="2024-01" db="EMBL/GenBank/DDBJ databases">
        <authorList>
            <person name="Coelho M.A."/>
            <person name="David-Palma M."/>
            <person name="Shea T."/>
            <person name="Sun S."/>
            <person name="Cuomo C.A."/>
            <person name="Heitman J."/>
        </authorList>
    </citation>
    <scope>NUCLEOTIDE SEQUENCE</scope>
    <source>
        <strain evidence="11">CBS 7841</strain>
    </source>
</reference>
<dbReference type="Proteomes" id="UP000094043">
    <property type="component" value="Chromosome 2"/>
</dbReference>
<dbReference type="InterPro" id="IPR036236">
    <property type="entry name" value="Znf_C2H2_sf"/>
</dbReference>
<evidence type="ECO:0000256" key="9">
    <source>
        <dbReference type="SAM" id="MobiDB-lite"/>
    </source>
</evidence>
<proteinExistence type="inferred from homology"/>
<dbReference type="GO" id="GO:0008270">
    <property type="term" value="F:zinc ion binding"/>
    <property type="evidence" value="ECO:0007669"/>
    <property type="project" value="UniProtKB-KW"/>
</dbReference>
<dbReference type="KEGG" id="cdep:91086187"/>
<dbReference type="GO" id="GO:0005730">
    <property type="term" value="C:nucleolus"/>
    <property type="evidence" value="ECO:0007669"/>
    <property type="project" value="TreeGrafter"/>
</dbReference>
<comment type="similarity">
    <text evidence="7">Belongs to the UPF0743 family.</text>
</comment>
<dbReference type="PANTHER" id="PTHR13100:SF10">
    <property type="entry name" value="CELL GROWTH-REGULATING NUCLEOLAR PROTEIN"/>
    <property type="match status" value="1"/>
</dbReference>
<evidence type="ECO:0000259" key="10">
    <source>
        <dbReference type="PROSITE" id="PS50157"/>
    </source>
</evidence>
<name>A0AAJ8M095_9TREE</name>
<accession>A0AAJ8M095</accession>
<dbReference type="SUPFAM" id="SSF57667">
    <property type="entry name" value="beta-beta-alpha zinc fingers"/>
    <property type="match status" value="2"/>
</dbReference>
<evidence type="ECO:0000256" key="5">
    <source>
        <dbReference type="ARBA" id="ARBA00022833"/>
    </source>
</evidence>
<evidence type="ECO:0000313" key="11">
    <source>
        <dbReference type="EMBL" id="WVN86803.1"/>
    </source>
</evidence>
<keyword evidence="12" id="KW-1185">Reference proteome</keyword>
<gene>
    <name evidence="11" type="ORF">L203_101975</name>
</gene>
<dbReference type="GeneID" id="91086187"/>
<dbReference type="EMBL" id="CP143785">
    <property type="protein sequence ID" value="WVN86803.1"/>
    <property type="molecule type" value="Genomic_DNA"/>
</dbReference>
<evidence type="ECO:0000256" key="4">
    <source>
        <dbReference type="ARBA" id="ARBA00022771"/>
    </source>
</evidence>
<keyword evidence="3" id="KW-0677">Repeat</keyword>
<feature type="compositionally biased region" description="Polar residues" evidence="9">
    <location>
        <begin position="150"/>
        <end position="179"/>
    </location>
</feature>
<dbReference type="Gene3D" id="3.30.1490.490">
    <property type="match status" value="1"/>
</dbReference>
<reference evidence="11" key="1">
    <citation type="submission" date="2016-06" db="EMBL/GenBank/DDBJ databases">
        <authorList>
            <person name="Cuomo C."/>
            <person name="Litvintseva A."/>
            <person name="Heitman J."/>
            <person name="Chen Y."/>
            <person name="Sun S."/>
            <person name="Springer D."/>
            <person name="Dromer F."/>
            <person name="Young S."/>
            <person name="Zeng Q."/>
            <person name="Chapman S."/>
            <person name="Gujja S."/>
            <person name="Saif S."/>
            <person name="Birren B."/>
        </authorList>
    </citation>
    <scope>NUCLEOTIDE SEQUENCE</scope>
    <source>
        <strain evidence="11">CBS 7841</strain>
    </source>
</reference>
<evidence type="ECO:0000256" key="1">
    <source>
        <dbReference type="ARBA" id="ARBA00004123"/>
    </source>
</evidence>